<feature type="region of interest" description="Disordered" evidence="1">
    <location>
        <begin position="274"/>
        <end position="307"/>
    </location>
</feature>
<dbReference type="OrthoDB" id="6337789at2759"/>
<dbReference type="STRING" id="6832.A0A553PH12"/>
<dbReference type="InterPro" id="IPR055350">
    <property type="entry name" value="CCDC142_C"/>
</dbReference>
<evidence type="ECO:0000256" key="1">
    <source>
        <dbReference type="SAM" id="MobiDB-lite"/>
    </source>
</evidence>
<gene>
    <name evidence="3" type="ORF">TCAL_02688</name>
</gene>
<comment type="caution">
    <text evidence="3">The sequence shown here is derived from an EMBL/GenBank/DDBJ whole genome shotgun (WGS) entry which is preliminary data.</text>
</comment>
<evidence type="ECO:0000259" key="2">
    <source>
        <dbReference type="Pfam" id="PF14923"/>
    </source>
</evidence>
<keyword evidence="4" id="KW-1185">Reference proteome</keyword>
<accession>A0A553PH12</accession>
<proteinExistence type="predicted"/>
<dbReference type="EMBL" id="VCGU01000004">
    <property type="protein sequence ID" value="TRY76971.1"/>
    <property type="molecule type" value="Genomic_DNA"/>
</dbReference>
<protein>
    <recommendedName>
        <fullName evidence="2">Coiled-coil protein 142 C-terminal domain-containing protein</fullName>
    </recommendedName>
</protein>
<sequence length="838" mass="95417">MPSSGGANADCLELYKESKKFLVQVQKTVSKLESGLLDLINTKSRQEALLSPTNVGKLKALHDIEPFMESVQGSLSKINDLELSFFDIARDEKSCRKTYFFRVRYIVTSLERQKLTLLYLLQQYVLSMLNLVSARQVDMAQAGSDWLYVLQSADNFNKLLVDNGMDFGESPLKNTLIHSHFNKDAHIHENFFPSYPMHLKQFTTSKILQTVASQRSWFAATEVTRSIVMGLDKRQLEMASNDVSWLNVPQQSSTTEKADPSLDIPPVLQMAVHGAKNKDGNGNKRKNRNNNLLNGDSPTSDYHSQNGGHQNHFQIIEDFVSHEENFLGHFFQTLAQVPGLLGKNVLKFAKAGEGIMGERIHRTARVKMSEYYHDLLWTSVGSLAEKILLWSDIQDIIYVPFGLQDVRICLGLSNLLQDNLYAKFGDGYPPIVFPCIHLLVESLNLHCISASWDMQFMGCLSESSRSKTVALTVPTTRSGTLVSKTGKLFYDTLKSIVRLNNRTHPDMIRDFVEHGSFDPEEFPFQEEISVLRRLSATLFCLRNWANSRAHSTLHTWQVQDFLLITQCDLLNMEDCFGILQMESHERNAHTRSINIQLFTHVQKLVCDEIHECQSSIRALPKENQGRLSEVCRTYSLATLQNIFPSERHWRQTGPLANKSSNYVNNFIERVLSPVFKSLEFMKIEIQQTIARLTVKSFCEAWLEHIKSSRIKFSDCGAHQISLDFQGLRTWIVANPYLKEDSRRYVLLLDSIRQCEGVAKLLQSKPGEVVDVKSTKNRVTPISENGTVNNNHHANHTQRQLSPVNQILDSIPAELYVPNQQQWVKLKTGTKLSLPFCCR</sequence>
<dbReference type="PANTHER" id="PTHR21436">
    <property type="entry name" value="COILED-COIL DOMAIN-CONTAINING PROTEIN 142"/>
    <property type="match status" value="1"/>
</dbReference>
<dbReference type="AlphaFoldDB" id="A0A553PH12"/>
<reference evidence="3 4" key="1">
    <citation type="journal article" date="2018" name="Nat. Ecol. Evol.">
        <title>Genomic signatures of mitonuclear coevolution across populations of Tigriopus californicus.</title>
        <authorList>
            <person name="Barreto F.S."/>
            <person name="Watson E.T."/>
            <person name="Lima T.G."/>
            <person name="Willett C.S."/>
            <person name="Edmands S."/>
            <person name="Li W."/>
            <person name="Burton R.S."/>
        </authorList>
    </citation>
    <scope>NUCLEOTIDE SEQUENCE [LARGE SCALE GENOMIC DNA]</scope>
    <source>
        <strain evidence="3 4">San Diego</strain>
    </source>
</reference>
<dbReference type="InterPro" id="IPR026700">
    <property type="entry name" value="CCDC142"/>
</dbReference>
<organism evidence="3 4">
    <name type="scientific">Tigriopus californicus</name>
    <name type="common">Marine copepod</name>
    <dbReference type="NCBI Taxonomy" id="6832"/>
    <lineage>
        <taxon>Eukaryota</taxon>
        <taxon>Metazoa</taxon>
        <taxon>Ecdysozoa</taxon>
        <taxon>Arthropoda</taxon>
        <taxon>Crustacea</taxon>
        <taxon>Multicrustacea</taxon>
        <taxon>Hexanauplia</taxon>
        <taxon>Copepoda</taxon>
        <taxon>Harpacticoida</taxon>
        <taxon>Harpacticidae</taxon>
        <taxon>Tigriopus</taxon>
    </lineage>
</organism>
<feature type="domain" description="Coiled-coil protein 142 C-terminal" evidence="2">
    <location>
        <begin position="375"/>
        <end position="786"/>
    </location>
</feature>
<dbReference type="Pfam" id="PF14923">
    <property type="entry name" value="CCDC142"/>
    <property type="match status" value="1"/>
</dbReference>
<dbReference type="PANTHER" id="PTHR21436:SF2">
    <property type="entry name" value="COILED-COIL DOMAIN-CONTAINING PROTEIN 142"/>
    <property type="match status" value="1"/>
</dbReference>
<evidence type="ECO:0000313" key="3">
    <source>
        <dbReference type="EMBL" id="TRY76971.1"/>
    </source>
</evidence>
<name>A0A553PH12_TIGCA</name>
<evidence type="ECO:0000313" key="4">
    <source>
        <dbReference type="Proteomes" id="UP000318571"/>
    </source>
</evidence>
<feature type="region of interest" description="Disordered" evidence="1">
    <location>
        <begin position="779"/>
        <end position="798"/>
    </location>
</feature>
<feature type="compositionally biased region" description="Polar residues" evidence="1">
    <location>
        <begin position="297"/>
        <end position="307"/>
    </location>
</feature>
<dbReference type="Proteomes" id="UP000318571">
    <property type="component" value="Chromosome 5"/>
</dbReference>